<organism evidence="1 2">
    <name type="scientific">Methylomonas methanica</name>
    <dbReference type="NCBI Taxonomy" id="421"/>
    <lineage>
        <taxon>Bacteria</taxon>
        <taxon>Pseudomonadati</taxon>
        <taxon>Pseudomonadota</taxon>
        <taxon>Gammaproteobacteria</taxon>
        <taxon>Methylococcales</taxon>
        <taxon>Methylococcaceae</taxon>
        <taxon>Methylomonas</taxon>
    </lineage>
</organism>
<sequence length="140" mass="16289">MIDYSKLQKSLKHLELQYANYCNAQHRPELTELDKEGIAESTIQRFETCYDTLWKTLKRYLVEELGIPEVPNSPKPILRLAFENQLFVSPIEQWLCYADARVNTAHDYDEKKAAECLALLNDFIDDAIGLYQTLTGNTWE</sequence>
<dbReference type="Proteomes" id="UP000078090">
    <property type="component" value="Unassembled WGS sequence"/>
</dbReference>
<dbReference type="AlphaFoldDB" id="A0A177MRL5"/>
<dbReference type="OrthoDB" id="9810452at2"/>
<protein>
    <submittedName>
        <fullName evidence="1">Nucleotidyltransferase</fullName>
    </submittedName>
</protein>
<evidence type="ECO:0000313" key="1">
    <source>
        <dbReference type="EMBL" id="OAI08446.1"/>
    </source>
</evidence>
<dbReference type="InterPro" id="IPR010235">
    <property type="entry name" value="HepT"/>
</dbReference>
<dbReference type="EMBL" id="LUUG01000044">
    <property type="protein sequence ID" value="OAI08446.1"/>
    <property type="molecule type" value="Genomic_DNA"/>
</dbReference>
<dbReference type="Pfam" id="PF08780">
    <property type="entry name" value="NTase_sub_bind"/>
    <property type="match status" value="1"/>
</dbReference>
<proteinExistence type="predicted"/>
<accession>A0A177MRL5</accession>
<dbReference type="NCBIfam" id="TIGR01987">
    <property type="entry name" value="HI0074"/>
    <property type="match status" value="1"/>
</dbReference>
<dbReference type="Gene3D" id="1.20.120.330">
    <property type="entry name" value="Nucleotidyltransferases domain 2"/>
    <property type="match status" value="1"/>
</dbReference>
<keyword evidence="1" id="KW-0808">Transferase</keyword>
<comment type="caution">
    <text evidence="1">The sequence shown here is derived from an EMBL/GenBank/DDBJ whole genome shotgun (WGS) entry which is preliminary data.</text>
</comment>
<dbReference type="GO" id="GO:0016740">
    <property type="term" value="F:transferase activity"/>
    <property type="evidence" value="ECO:0007669"/>
    <property type="project" value="UniProtKB-KW"/>
</dbReference>
<dbReference type="SUPFAM" id="SSF81593">
    <property type="entry name" value="Nucleotidyltransferase substrate binding subunit/domain"/>
    <property type="match status" value="1"/>
</dbReference>
<name>A0A177MRL5_METMH</name>
<evidence type="ECO:0000313" key="2">
    <source>
        <dbReference type="Proteomes" id="UP000078090"/>
    </source>
</evidence>
<dbReference type="RefSeq" id="WP_064006941.1">
    <property type="nucleotide sequence ID" value="NZ_LUUG01000044.1"/>
</dbReference>
<reference evidence="1 2" key="1">
    <citation type="submission" date="2016-03" db="EMBL/GenBank/DDBJ databases">
        <authorList>
            <person name="Ploux O."/>
        </authorList>
    </citation>
    <scope>NUCLEOTIDE SEQUENCE [LARGE SCALE GENOMIC DNA]</scope>
    <source>
        <strain evidence="1 2">R-45363</strain>
    </source>
</reference>
<gene>
    <name evidence="1" type="ORF">A1332_06620</name>
</gene>